<dbReference type="GO" id="GO:0005524">
    <property type="term" value="F:ATP binding"/>
    <property type="evidence" value="ECO:0007669"/>
    <property type="project" value="UniProtKB-KW"/>
</dbReference>
<dbReference type="EnsemblMetazoa" id="XM_038213311.1">
    <property type="protein sequence ID" value="XP_038069239.1"/>
    <property type="gene ID" value="LOC119738416"/>
</dbReference>
<evidence type="ECO:0000256" key="1">
    <source>
        <dbReference type="ARBA" id="ARBA00022741"/>
    </source>
</evidence>
<name>A0A914B0D7_PATMI</name>
<feature type="compositionally biased region" description="Basic residues" evidence="7">
    <location>
        <begin position="319"/>
        <end position="328"/>
    </location>
</feature>
<feature type="domain" description="Helicase ATP-binding" evidence="8">
    <location>
        <begin position="1"/>
        <end position="95"/>
    </location>
</feature>
<keyword evidence="6" id="KW-0175">Coiled coil</keyword>
<keyword evidence="3 5" id="KW-0347">Helicase</keyword>
<dbReference type="OMA" id="CHLLAIM"/>
<feature type="region of interest" description="Disordered" evidence="7">
    <location>
        <begin position="304"/>
        <end position="344"/>
    </location>
</feature>
<dbReference type="PANTHER" id="PTHR47959:SF24">
    <property type="entry name" value="ATP-DEPENDENT RNA HELICASE"/>
    <property type="match status" value="1"/>
</dbReference>
<evidence type="ECO:0000313" key="11">
    <source>
        <dbReference type="Proteomes" id="UP000887568"/>
    </source>
</evidence>
<evidence type="ECO:0000256" key="7">
    <source>
        <dbReference type="SAM" id="MobiDB-lite"/>
    </source>
</evidence>
<dbReference type="SUPFAM" id="SSF52540">
    <property type="entry name" value="P-loop containing nucleoside triphosphate hydrolases"/>
    <property type="match status" value="1"/>
</dbReference>
<evidence type="ECO:0000256" key="5">
    <source>
        <dbReference type="RuleBase" id="RU000492"/>
    </source>
</evidence>
<dbReference type="Pfam" id="PF00270">
    <property type="entry name" value="DEAD"/>
    <property type="match status" value="1"/>
</dbReference>
<feature type="compositionally biased region" description="Polar residues" evidence="7">
    <location>
        <begin position="335"/>
        <end position="344"/>
    </location>
</feature>
<reference evidence="10" key="1">
    <citation type="submission" date="2022-11" db="UniProtKB">
        <authorList>
            <consortium name="EnsemblMetazoa"/>
        </authorList>
    </citation>
    <scope>IDENTIFICATION</scope>
</reference>
<keyword evidence="11" id="KW-1185">Reference proteome</keyword>
<dbReference type="GO" id="GO:0003676">
    <property type="term" value="F:nucleic acid binding"/>
    <property type="evidence" value="ECO:0007669"/>
    <property type="project" value="InterPro"/>
</dbReference>
<dbReference type="GeneID" id="119738416"/>
<dbReference type="AlphaFoldDB" id="A0A914B0D7"/>
<dbReference type="InterPro" id="IPR011545">
    <property type="entry name" value="DEAD/DEAH_box_helicase_dom"/>
</dbReference>
<keyword evidence="2 5" id="KW-0378">Hydrolase</keyword>
<dbReference type="PROSITE" id="PS51192">
    <property type="entry name" value="HELICASE_ATP_BIND_1"/>
    <property type="match status" value="1"/>
</dbReference>
<dbReference type="GO" id="GO:0003724">
    <property type="term" value="F:RNA helicase activity"/>
    <property type="evidence" value="ECO:0007669"/>
    <property type="project" value="TreeGrafter"/>
</dbReference>
<dbReference type="InterPro" id="IPR014001">
    <property type="entry name" value="Helicase_ATP-bd"/>
</dbReference>
<dbReference type="SMART" id="SM00490">
    <property type="entry name" value="HELICc"/>
    <property type="match status" value="1"/>
</dbReference>
<dbReference type="PANTHER" id="PTHR47959">
    <property type="entry name" value="ATP-DEPENDENT RNA HELICASE RHLE-RELATED"/>
    <property type="match status" value="1"/>
</dbReference>
<dbReference type="PROSITE" id="PS51194">
    <property type="entry name" value="HELICASE_CTER"/>
    <property type="match status" value="1"/>
</dbReference>
<evidence type="ECO:0000256" key="6">
    <source>
        <dbReference type="SAM" id="Coils"/>
    </source>
</evidence>
<proteinExistence type="inferred from homology"/>
<dbReference type="Pfam" id="PF00271">
    <property type="entry name" value="Helicase_C"/>
    <property type="match status" value="1"/>
</dbReference>
<keyword evidence="1 5" id="KW-0547">Nucleotide-binding</keyword>
<dbReference type="Gene3D" id="3.40.50.300">
    <property type="entry name" value="P-loop containing nucleotide triphosphate hydrolases"/>
    <property type="match status" value="2"/>
</dbReference>
<dbReference type="GO" id="GO:0005829">
    <property type="term" value="C:cytosol"/>
    <property type="evidence" value="ECO:0007669"/>
    <property type="project" value="TreeGrafter"/>
</dbReference>
<dbReference type="Proteomes" id="UP000887568">
    <property type="component" value="Unplaced"/>
</dbReference>
<organism evidence="10 11">
    <name type="scientific">Patiria miniata</name>
    <name type="common">Bat star</name>
    <name type="synonym">Asterina miniata</name>
    <dbReference type="NCBI Taxonomy" id="46514"/>
    <lineage>
        <taxon>Eukaryota</taxon>
        <taxon>Metazoa</taxon>
        <taxon>Echinodermata</taxon>
        <taxon>Eleutherozoa</taxon>
        <taxon>Asterozoa</taxon>
        <taxon>Asteroidea</taxon>
        <taxon>Valvatacea</taxon>
        <taxon>Valvatida</taxon>
        <taxon>Asterinidae</taxon>
        <taxon>Patiria</taxon>
    </lineage>
</organism>
<keyword evidence="4 5" id="KW-0067">ATP-binding</keyword>
<feature type="coiled-coil region" evidence="6">
    <location>
        <begin position="274"/>
        <end position="301"/>
    </location>
</feature>
<evidence type="ECO:0000256" key="2">
    <source>
        <dbReference type="ARBA" id="ARBA00022801"/>
    </source>
</evidence>
<evidence type="ECO:0000259" key="8">
    <source>
        <dbReference type="PROSITE" id="PS51192"/>
    </source>
</evidence>
<evidence type="ECO:0000256" key="4">
    <source>
        <dbReference type="ARBA" id="ARBA00022840"/>
    </source>
</evidence>
<evidence type="ECO:0000256" key="3">
    <source>
        <dbReference type="ARBA" id="ARBA00022806"/>
    </source>
</evidence>
<evidence type="ECO:0000259" key="9">
    <source>
        <dbReference type="PROSITE" id="PS51194"/>
    </source>
</evidence>
<dbReference type="InterPro" id="IPR027417">
    <property type="entry name" value="P-loop_NTPase"/>
</dbReference>
<comment type="similarity">
    <text evidence="5">Belongs to the DEAD box helicase family.</text>
</comment>
<feature type="domain" description="Helicase C-terminal" evidence="9">
    <location>
        <begin position="106"/>
        <end position="270"/>
    </location>
</feature>
<dbReference type="InterPro" id="IPR000629">
    <property type="entry name" value="RNA-helicase_DEAD-box_CS"/>
</dbReference>
<accession>A0A914B0D7</accession>
<dbReference type="InterPro" id="IPR001650">
    <property type="entry name" value="Helicase_C-like"/>
</dbReference>
<evidence type="ECO:0008006" key="12">
    <source>
        <dbReference type="Google" id="ProtNLM"/>
    </source>
</evidence>
<dbReference type="CDD" id="cd18787">
    <property type="entry name" value="SF2_C_DEAD"/>
    <property type="match status" value="1"/>
</dbReference>
<protein>
    <recommendedName>
        <fullName evidence="12">ATP-dependent RNA helicase DDX49</fullName>
    </recommendedName>
</protein>
<evidence type="ECO:0000313" key="10">
    <source>
        <dbReference type="EnsemblMetazoa" id="XP_038069239.1"/>
    </source>
</evidence>
<dbReference type="RefSeq" id="XP_038069239.1">
    <property type="nucleotide sequence ID" value="XM_038213311.1"/>
</dbReference>
<dbReference type="InterPro" id="IPR050079">
    <property type="entry name" value="DEAD_box_RNA_helicase"/>
</dbReference>
<sequence length="344" mass="38943">MIRQGLELSKRPHVVISTPGRLADHIKSTDTCDLSKIKFLVLDEADRLLEGNFGPDLEVIFENISAERQTLLFSATITDTMKELQKVSLSKPFFWISKTPVVTVEQLDQRYCITPAQVKDAYLMHIVHTFCSESKEKSIIIFTSTCKNCHLLAIMLREMGLPCVSLHSLVKQRTRLASLAMFKSNQVRVLVATDVASRGLDIPTVELVINHNVPTSPKDYVHRVGRTARAGRGGMAITLVTQFDVQLIKAVEKLINTKLTEFKVDEKKNVLPILNEVALAKRQAELKLEELDIDEKRAINKRKQMILDGKDPDEEERKKYKLLKKTRSQRHEMEQASTSTAALP</sequence>
<dbReference type="GO" id="GO:0016787">
    <property type="term" value="F:hydrolase activity"/>
    <property type="evidence" value="ECO:0007669"/>
    <property type="project" value="UniProtKB-KW"/>
</dbReference>
<dbReference type="CTD" id="54555"/>
<dbReference type="PROSITE" id="PS00039">
    <property type="entry name" value="DEAD_ATP_HELICASE"/>
    <property type="match status" value="1"/>
</dbReference>
<dbReference type="OrthoDB" id="10261904at2759"/>